<proteinExistence type="predicted"/>
<dbReference type="STRING" id="29367.CLPUN_32680"/>
<evidence type="ECO:0000313" key="2">
    <source>
        <dbReference type="Proteomes" id="UP000190890"/>
    </source>
</evidence>
<comment type="caution">
    <text evidence="1">The sequence shown here is derived from an EMBL/GenBank/DDBJ whole genome shotgun (WGS) entry which is preliminary data.</text>
</comment>
<keyword evidence="2" id="KW-1185">Reference proteome</keyword>
<reference evidence="1 2" key="1">
    <citation type="submission" date="2016-05" db="EMBL/GenBank/DDBJ databases">
        <title>Microbial solvent formation.</title>
        <authorList>
            <person name="Poehlein A."/>
            <person name="Montoya Solano J.D."/>
            <person name="Flitsch S."/>
            <person name="Krabben P."/>
            <person name="Duerre P."/>
            <person name="Daniel R."/>
        </authorList>
    </citation>
    <scope>NUCLEOTIDE SEQUENCE [LARGE SCALE GENOMIC DNA]</scope>
    <source>
        <strain evidence="1 2">DSM 2619</strain>
    </source>
</reference>
<accession>A0A1S8TCA3</accession>
<sequence>MSEHEIILELSRLLDNLKQLLTIERNVENERSINRTN</sequence>
<gene>
    <name evidence="1" type="ORF">CLPUN_32680</name>
</gene>
<dbReference type="EMBL" id="LZZM01000185">
    <property type="protein sequence ID" value="OOM75457.1"/>
    <property type="molecule type" value="Genomic_DNA"/>
</dbReference>
<evidence type="ECO:0000313" key="1">
    <source>
        <dbReference type="EMBL" id="OOM75457.1"/>
    </source>
</evidence>
<protein>
    <submittedName>
        <fullName evidence="1">Uncharacterized protein</fullName>
    </submittedName>
</protein>
<name>A0A1S8TCA3_9CLOT</name>
<dbReference type="Proteomes" id="UP000190890">
    <property type="component" value="Unassembled WGS sequence"/>
</dbReference>
<dbReference type="AlphaFoldDB" id="A0A1S8TCA3"/>
<organism evidence="1 2">
    <name type="scientific">Clostridium puniceum</name>
    <dbReference type="NCBI Taxonomy" id="29367"/>
    <lineage>
        <taxon>Bacteria</taxon>
        <taxon>Bacillati</taxon>
        <taxon>Bacillota</taxon>
        <taxon>Clostridia</taxon>
        <taxon>Eubacteriales</taxon>
        <taxon>Clostridiaceae</taxon>
        <taxon>Clostridium</taxon>
    </lineage>
</organism>